<feature type="domain" description="Myb-like" evidence="5">
    <location>
        <begin position="257"/>
        <end position="306"/>
    </location>
</feature>
<keyword evidence="1" id="KW-0805">Transcription regulation</keyword>
<feature type="domain" description="HTH myb-type" evidence="6">
    <location>
        <begin position="261"/>
        <end position="306"/>
    </location>
</feature>
<evidence type="ECO:0000313" key="8">
    <source>
        <dbReference type="Proteomes" id="UP000078348"/>
    </source>
</evidence>
<dbReference type="SMART" id="SM00717">
    <property type="entry name" value="SANT"/>
    <property type="match status" value="3"/>
</dbReference>
<feature type="domain" description="HTH myb-type" evidence="6">
    <location>
        <begin position="211"/>
        <end position="260"/>
    </location>
</feature>
<dbReference type="Pfam" id="PF13921">
    <property type="entry name" value="Myb_DNA-bind_6"/>
    <property type="match status" value="1"/>
</dbReference>
<name>A0A196SJR7_BLAHN</name>
<feature type="domain" description="Myb-like" evidence="5">
    <location>
        <begin position="205"/>
        <end position="256"/>
    </location>
</feature>
<dbReference type="AlphaFoldDB" id="A0A196SJR7"/>
<dbReference type="InterPro" id="IPR050560">
    <property type="entry name" value="MYB_TF"/>
</dbReference>
<dbReference type="FunFam" id="1.10.10.60:FF:000016">
    <property type="entry name" value="Transcriptional activator Myb isoform A"/>
    <property type="match status" value="1"/>
</dbReference>
<gene>
    <name evidence="7" type="ORF">AV274_1721</name>
</gene>
<keyword evidence="2" id="KW-0804">Transcription</keyword>
<evidence type="ECO:0000256" key="2">
    <source>
        <dbReference type="ARBA" id="ARBA00023163"/>
    </source>
</evidence>
<dbReference type="PANTHER" id="PTHR45614">
    <property type="entry name" value="MYB PROTEIN-RELATED"/>
    <property type="match status" value="1"/>
</dbReference>
<evidence type="ECO:0000259" key="6">
    <source>
        <dbReference type="PROSITE" id="PS51294"/>
    </source>
</evidence>
<organism evidence="7 8">
    <name type="scientific">Blastocystis sp. subtype 1 (strain ATCC 50177 / NandII)</name>
    <dbReference type="NCBI Taxonomy" id="478820"/>
    <lineage>
        <taxon>Eukaryota</taxon>
        <taxon>Sar</taxon>
        <taxon>Stramenopiles</taxon>
        <taxon>Bigyra</taxon>
        <taxon>Opalozoa</taxon>
        <taxon>Opalinata</taxon>
        <taxon>Blastocystidae</taxon>
        <taxon>Blastocystis</taxon>
    </lineage>
</organism>
<reference evidence="7 8" key="1">
    <citation type="submission" date="2016-05" db="EMBL/GenBank/DDBJ databases">
        <title>Nuclear genome of Blastocystis sp. subtype 1 NandII.</title>
        <authorList>
            <person name="Gentekaki E."/>
            <person name="Curtis B."/>
            <person name="Stairs C."/>
            <person name="Eme L."/>
            <person name="Herman E."/>
            <person name="Klimes V."/>
            <person name="Arias M.C."/>
            <person name="Elias M."/>
            <person name="Hilliou F."/>
            <person name="Klute M."/>
            <person name="Malik S.-B."/>
            <person name="Pightling A."/>
            <person name="Rachubinski R."/>
            <person name="Salas D."/>
            <person name="Schlacht A."/>
            <person name="Suga H."/>
            <person name="Archibald J."/>
            <person name="Ball S.G."/>
            <person name="Clark G."/>
            <person name="Dacks J."/>
            <person name="Van Der Giezen M."/>
            <person name="Tsaousis A."/>
            <person name="Roger A."/>
        </authorList>
    </citation>
    <scope>NUCLEOTIDE SEQUENCE [LARGE SCALE GENOMIC DNA]</scope>
    <source>
        <strain evidence="8">ATCC 50177 / NandII</strain>
    </source>
</reference>
<dbReference type="PROSITE" id="PS50090">
    <property type="entry name" value="MYB_LIKE"/>
    <property type="match status" value="3"/>
</dbReference>
<keyword evidence="8" id="KW-1185">Reference proteome</keyword>
<feature type="compositionally biased region" description="Low complexity" evidence="4">
    <location>
        <begin position="393"/>
        <end position="406"/>
    </location>
</feature>
<dbReference type="SUPFAM" id="SSF46689">
    <property type="entry name" value="Homeodomain-like"/>
    <property type="match status" value="2"/>
</dbReference>
<keyword evidence="7" id="KW-0238">DNA-binding</keyword>
<dbReference type="GO" id="GO:0005634">
    <property type="term" value="C:nucleus"/>
    <property type="evidence" value="ECO:0007669"/>
    <property type="project" value="TreeGrafter"/>
</dbReference>
<evidence type="ECO:0000313" key="7">
    <source>
        <dbReference type="EMBL" id="OAO16546.1"/>
    </source>
</evidence>
<feature type="region of interest" description="Disordered" evidence="4">
    <location>
        <begin position="162"/>
        <end position="181"/>
    </location>
</feature>
<protein>
    <submittedName>
        <fullName evidence="7">Myb-like DNA-binding protein</fullName>
    </submittedName>
</protein>
<feature type="domain" description="Myb-like" evidence="5">
    <location>
        <begin position="307"/>
        <end position="357"/>
    </location>
</feature>
<keyword evidence="3" id="KW-0539">Nucleus</keyword>
<dbReference type="InterPro" id="IPR009057">
    <property type="entry name" value="Homeodomain-like_sf"/>
</dbReference>
<feature type="region of interest" description="Disordered" evidence="4">
    <location>
        <begin position="393"/>
        <end position="433"/>
    </location>
</feature>
<feature type="domain" description="HTH myb-type" evidence="6">
    <location>
        <begin position="307"/>
        <end position="361"/>
    </location>
</feature>
<accession>A0A196SJR7</accession>
<comment type="caution">
    <text evidence="7">The sequence shown here is derived from an EMBL/GenBank/DDBJ whole genome shotgun (WGS) entry which is preliminary data.</text>
</comment>
<dbReference type="GO" id="GO:0000981">
    <property type="term" value="F:DNA-binding transcription factor activity, RNA polymerase II-specific"/>
    <property type="evidence" value="ECO:0007669"/>
    <property type="project" value="TreeGrafter"/>
</dbReference>
<dbReference type="OrthoDB" id="2143914at2759"/>
<dbReference type="Proteomes" id="UP000078348">
    <property type="component" value="Unassembled WGS sequence"/>
</dbReference>
<dbReference type="Gene3D" id="1.10.10.60">
    <property type="entry name" value="Homeodomain-like"/>
    <property type="match status" value="3"/>
</dbReference>
<dbReference type="Pfam" id="PF00249">
    <property type="entry name" value="Myb_DNA-binding"/>
    <property type="match status" value="1"/>
</dbReference>
<dbReference type="CDD" id="cd00167">
    <property type="entry name" value="SANT"/>
    <property type="match status" value="3"/>
</dbReference>
<dbReference type="InterPro" id="IPR001005">
    <property type="entry name" value="SANT/Myb"/>
</dbReference>
<feature type="compositionally biased region" description="Polar residues" evidence="4">
    <location>
        <begin position="162"/>
        <end position="173"/>
    </location>
</feature>
<sequence>METVGEDGMTPLVRNQSALLADLKNPISFNHNPSSNLQVPYFLPVFSRNQMEMTPFFDAPDSRLSPDLIMHRSPSALQYTFNMPPMAVDAERMKSGMPYPDPSFPVLTISRNSSLQLEQFPLTDMKRQRSATLQLPFGVNKFTRQNTQMQCVEDVAEASPAINGTPTMMQSDVPSGDESAEKEGGHRILHAEINGVNYVTEIRKKDKRDPQKWSPEEDELLRAAVKEFGEKRWKDIALRIPGRTHVQCLQRWKKVLKPGLKKGHWTEEEDRLLSAYHQQCANWAEVAEHIPGRTAKQCRERWYNHVDPTIRKGDWTEEEDMLIVSLQRQWGNRWSSIAENLPGRSENAVKIHWKTLCRRGVPEVCVRAGPDPQAYAKKLDSAALPGVKSEQAAQVTQAAQTTQTSQRGKAARRSRVTPAGRKPSAPLQPTGIPVVSPAYRPEVEAIPAFTVAPFVPLSQSPPPLYLPTDGSHGNASFSYLPQAMPPFSFASGDAASLPGFAPMSQEGVGAVPFSSMPVEGSGAMPFSSMPVENSGAVPYSSMPVEGGGAMPLPVYSQSVSWMKPESMTRGLSGGFGFARTPSQSDGMPKNMIDVVFQYGSSFKNDAPLLQTQNSFTQQHSLMLPLNEGDKSTPAPMMGKDIPSLG</sequence>
<evidence type="ECO:0000256" key="3">
    <source>
        <dbReference type="ARBA" id="ARBA00023242"/>
    </source>
</evidence>
<dbReference type="PANTHER" id="PTHR45614:SF241">
    <property type="entry name" value="MYB-LIKE DNA-BINDING PROTEIN"/>
    <property type="match status" value="1"/>
</dbReference>
<dbReference type="PROSITE" id="PS51294">
    <property type="entry name" value="HTH_MYB"/>
    <property type="match status" value="3"/>
</dbReference>
<dbReference type="EMBL" id="LXWW01000075">
    <property type="protein sequence ID" value="OAO16546.1"/>
    <property type="molecule type" value="Genomic_DNA"/>
</dbReference>
<proteinExistence type="predicted"/>
<evidence type="ECO:0000256" key="1">
    <source>
        <dbReference type="ARBA" id="ARBA00023015"/>
    </source>
</evidence>
<dbReference type="STRING" id="478820.A0A196SJR7"/>
<feature type="region of interest" description="Disordered" evidence="4">
    <location>
        <begin position="625"/>
        <end position="645"/>
    </location>
</feature>
<evidence type="ECO:0000256" key="4">
    <source>
        <dbReference type="SAM" id="MobiDB-lite"/>
    </source>
</evidence>
<evidence type="ECO:0000259" key="5">
    <source>
        <dbReference type="PROSITE" id="PS50090"/>
    </source>
</evidence>
<dbReference type="GO" id="GO:0000978">
    <property type="term" value="F:RNA polymerase II cis-regulatory region sequence-specific DNA binding"/>
    <property type="evidence" value="ECO:0007669"/>
    <property type="project" value="TreeGrafter"/>
</dbReference>
<dbReference type="InterPro" id="IPR017930">
    <property type="entry name" value="Myb_dom"/>
</dbReference>